<protein>
    <submittedName>
        <fullName evidence="1">Uncharacterized protein</fullName>
    </submittedName>
</protein>
<evidence type="ECO:0000313" key="1">
    <source>
        <dbReference type="EMBL" id="DAF97830.1"/>
    </source>
</evidence>
<reference evidence="1" key="1">
    <citation type="journal article" date="2021" name="Proc. Natl. Acad. Sci. U.S.A.">
        <title>A Catalog of Tens of Thousands of Viruses from Human Metagenomes Reveals Hidden Associations with Chronic Diseases.</title>
        <authorList>
            <person name="Tisza M.J."/>
            <person name="Buck C.B."/>
        </authorList>
    </citation>
    <scope>NUCLEOTIDE SEQUENCE</scope>
    <source>
        <strain evidence="1">CtYA416</strain>
    </source>
</reference>
<sequence length="31" mass="3970">MCLQRFEKRIKQKVERINKQSYIYVYIKIHL</sequence>
<proteinExistence type="predicted"/>
<organism evidence="1">
    <name type="scientific">Myoviridae sp. ctYA416</name>
    <dbReference type="NCBI Taxonomy" id="2825125"/>
    <lineage>
        <taxon>Viruses</taxon>
        <taxon>Duplodnaviria</taxon>
        <taxon>Heunggongvirae</taxon>
        <taxon>Uroviricota</taxon>
        <taxon>Caudoviricetes</taxon>
    </lineage>
</organism>
<name>A0A8S5UTY2_9CAUD</name>
<dbReference type="EMBL" id="BK016136">
    <property type="protein sequence ID" value="DAF97830.1"/>
    <property type="molecule type" value="Genomic_DNA"/>
</dbReference>
<accession>A0A8S5UTY2</accession>